<dbReference type="PROSITE" id="PS51252">
    <property type="entry name" value="ANTISTASIN"/>
    <property type="match status" value="1"/>
</dbReference>
<keyword evidence="4" id="KW-0646">Protease inhibitor</keyword>
<dbReference type="InterPro" id="IPR004094">
    <property type="entry name" value="Antistasin-like"/>
</dbReference>
<dbReference type="AlphaFoldDB" id="T1F769"/>
<gene>
    <name evidence="9" type="primary">20204668</name>
    <name evidence="8" type="ORF">HELRODRAFT_173746</name>
</gene>
<proteinExistence type="inferred from homology"/>
<keyword evidence="10" id="KW-1185">Reference proteome</keyword>
<comment type="subcellular location">
    <subcellularLocation>
        <location evidence="1">Secreted</location>
    </subcellularLocation>
</comment>
<evidence type="ECO:0000313" key="8">
    <source>
        <dbReference type="EMBL" id="ESO03449.1"/>
    </source>
</evidence>
<evidence type="ECO:0000256" key="6">
    <source>
        <dbReference type="SAM" id="SignalP"/>
    </source>
</evidence>
<evidence type="ECO:0000313" key="10">
    <source>
        <dbReference type="Proteomes" id="UP000015101"/>
    </source>
</evidence>
<comment type="similarity">
    <text evidence="2">Belongs to the protease inhibitor I15 (antistasin) family.</text>
</comment>
<organism evidence="9 10">
    <name type="scientific">Helobdella robusta</name>
    <name type="common">Californian leech</name>
    <dbReference type="NCBI Taxonomy" id="6412"/>
    <lineage>
        <taxon>Eukaryota</taxon>
        <taxon>Metazoa</taxon>
        <taxon>Spiralia</taxon>
        <taxon>Lophotrochozoa</taxon>
        <taxon>Annelida</taxon>
        <taxon>Clitellata</taxon>
        <taxon>Hirudinea</taxon>
        <taxon>Rhynchobdellida</taxon>
        <taxon>Glossiphoniidae</taxon>
        <taxon>Helobdella</taxon>
    </lineage>
</organism>
<protein>
    <recommendedName>
        <fullName evidence="7">Antistasin-like domain-containing protein</fullName>
    </recommendedName>
</protein>
<evidence type="ECO:0000256" key="3">
    <source>
        <dbReference type="ARBA" id="ARBA00022525"/>
    </source>
</evidence>
<reference evidence="8 10" key="2">
    <citation type="journal article" date="2013" name="Nature">
        <title>Insights into bilaterian evolution from three spiralian genomes.</title>
        <authorList>
            <person name="Simakov O."/>
            <person name="Marletaz F."/>
            <person name="Cho S.J."/>
            <person name="Edsinger-Gonzales E."/>
            <person name="Havlak P."/>
            <person name="Hellsten U."/>
            <person name="Kuo D.H."/>
            <person name="Larsson T."/>
            <person name="Lv J."/>
            <person name="Arendt D."/>
            <person name="Savage R."/>
            <person name="Osoegawa K."/>
            <person name="de Jong P."/>
            <person name="Grimwood J."/>
            <person name="Chapman J.A."/>
            <person name="Shapiro H."/>
            <person name="Aerts A."/>
            <person name="Otillar R.P."/>
            <person name="Terry A.Y."/>
            <person name="Boore J.L."/>
            <person name="Grigoriev I.V."/>
            <person name="Lindberg D.R."/>
            <person name="Seaver E.C."/>
            <person name="Weisblat D.A."/>
            <person name="Putnam N.H."/>
            <person name="Rokhsar D.S."/>
        </authorList>
    </citation>
    <scope>NUCLEOTIDE SEQUENCE</scope>
</reference>
<dbReference type="GeneID" id="20204668"/>
<dbReference type="Proteomes" id="UP000015101">
    <property type="component" value="Unassembled WGS sequence"/>
</dbReference>
<evidence type="ECO:0000259" key="7">
    <source>
        <dbReference type="PROSITE" id="PS51252"/>
    </source>
</evidence>
<dbReference type="GO" id="GO:0005576">
    <property type="term" value="C:extracellular region"/>
    <property type="evidence" value="ECO:0007669"/>
    <property type="project" value="UniProtKB-SubCell"/>
</dbReference>
<evidence type="ECO:0000256" key="4">
    <source>
        <dbReference type="ARBA" id="ARBA00022690"/>
    </source>
</evidence>
<feature type="chain" id="PRO_5010980389" description="Antistasin-like domain-containing protein" evidence="6">
    <location>
        <begin position="22"/>
        <end position="156"/>
    </location>
</feature>
<feature type="domain" description="Antistasin-like" evidence="7">
    <location>
        <begin position="28"/>
        <end position="53"/>
    </location>
</feature>
<feature type="signal peptide" evidence="6">
    <location>
        <begin position="1"/>
        <end position="21"/>
    </location>
</feature>
<dbReference type="OrthoDB" id="6287831at2759"/>
<evidence type="ECO:0000256" key="5">
    <source>
        <dbReference type="ARBA" id="ARBA00022900"/>
    </source>
</evidence>
<reference evidence="9" key="3">
    <citation type="submission" date="2015-06" db="UniProtKB">
        <authorList>
            <consortium name="EnsemblMetazoa"/>
        </authorList>
    </citation>
    <scope>IDENTIFICATION</scope>
</reference>
<dbReference type="InParanoid" id="T1F769"/>
<reference evidence="10" key="1">
    <citation type="submission" date="2012-12" db="EMBL/GenBank/DDBJ databases">
        <authorList>
            <person name="Hellsten U."/>
            <person name="Grimwood J."/>
            <person name="Chapman J.A."/>
            <person name="Shapiro H."/>
            <person name="Aerts A."/>
            <person name="Otillar R.P."/>
            <person name="Terry A.Y."/>
            <person name="Boore J.L."/>
            <person name="Simakov O."/>
            <person name="Marletaz F."/>
            <person name="Cho S.-J."/>
            <person name="Edsinger-Gonzales E."/>
            <person name="Havlak P."/>
            <person name="Kuo D.-H."/>
            <person name="Larsson T."/>
            <person name="Lv J."/>
            <person name="Arendt D."/>
            <person name="Savage R."/>
            <person name="Osoegawa K."/>
            <person name="de Jong P."/>
            <person name="Lindberg D.R."/>
            <person name="Seaver E.C."/>
            <person name="Weisblat D.A."/>
            <person name="Putnam N.H."/>
            <person name="Grigoriev I.V."/>
            <person name="Rokhsar D.S."/>
        </authorList>
    </citation>
    <scope>NUCLEOTIDE SEQUENCE</scope>
</reference>
<evidence type="ECO:0000256" key="1">
    <source>
        <dbReference type="ARBA" id="ARBA00004613"/>
    </source>
</evidence>
<name>T1F769_HELRO</name>
<accession>T1F769</accession>
<evidence type="ECO:0000313" key="9">
    <source>
        <dbReference type="EnsemblMetazoa" id="HelroP173746"/>
    </source>
</evidence>
<dbReference type="EMBL" id="KB096633">
    <property type="protein sequence ID" value="ESO03449.1"/>
    <property type="molecule type" value="Genomic_DNA"/>
</dbReference>
<keyword evidence="5" id="KW-0722">Serine protease inhibitor</keyword>
<dbReference type="KEGG" id="hro:HELRODRAFT_173746"/>
<dbReference type="Gene3D" id="2.10.22.10">
    <property type="entry name" value="Antistasin, domain 1"/>
    <property type="match status" value="1"/>
</dbReference>
<dbReference type="HOGENOM" id="CLU_1688657_0_0_1"/>
<dbReference type="EMBL" id="AMQM01004694">
    <property type="status" value="NOT_ANNOTATED_CDS"/>
    <property type="molecule type" value="Genomic_DNA"/>
</dbReference>
<keyword evidence="6" id="KW-0732">Signal</keyword>
<dbReference type="SUPFAM" id="SSF57262">
    <property type="entry name" value="Leech antihemostatic proteins"/>
    <property type="match status" value="1"/>
</dbReference>
<dbReference type="RefSeq" id="XP_009018597.1">
    <property type="nucleotide sequence ID" value="XM_009020349.1"/>
</dbReference>
<dbReference type="EnsemblMetazoa" id="HelroT173746">
    <property type="protein sequence ID" value="HelroP173746"/>
    <property type="gene ID" value="HelroG173746"/>
</dbReference>
<dbReference type="InterPro" id="IPR011061">
    <property type="entry name" value="Hirudin/antistatin"/>
</dbReference>
<keyword evidence="3" id="KW-0964">Secreted</keyword>
<dbReference type="Pfam" id="PF02822">
    <property type="entry name" value="Antistasin"/>
    <property type="match status" value="1"/>
</dbReference>
<dbReference type="CTD" id="20204668"/>
<sequence>MGFVALVGLMCAVVFYFPAESIDVVAPCKVLDCPEKCVNGYVLDANGCVTCECNNACGEMQCGENAMCAAVDSAKPEAGFKCFPLYKLCCPRPTKPIWSFWFYPQNYCQTCFPGCKNYGCPKGQICCTDWFGCPQCVWPVICMDYMEDSMINIKQL</sequence>
<evidence type="ECO:0000256" key="2">
    <source>
        <dbReference type="ARBA" id="ARBA00008768"/>
    </source>
</evidence>
<dbReference type="GO" id="GO:0004867">
    <property type="term" value="F:serine-type endopeptidase inhibitor activity"/>
    <property type="evidence" value="ECO:0007669"/>
    <property type="project" value="UniProtKB-KW"/>
</dbReference>